<comment type="caution">
    <text evidence="2">The sequence shown here is derived from an EMBL/GenBank/DDBJ whole genome shotgun (WGS) entry which is preliminary data.</text>
</comment>
<evidence type="ECO:0000313" key="2">
    <source>
        <dbReference type="EMBL" id="EHM49925.1"/>
    </source>
</evidence>
<dbReference type="EMBL" id="AGCK01000159">
    <property type="protein sequence ID" value="EHM49925.1"/>
    <property type="molecule type" value="Genomic_DNA"/>
</dbReference>
<name>G9YR94_FLAPL</name>
<protein>
    <submittedName>
        <fullName evidence="2">Uncharacterized protein</fullName>
    </submittedName>
</protein>
<evidence type="ECO:0000256" key="1">
    <source>
        <dbReference type="SAM" id="MobiDB-lite"/>
    </source>
</evidence>
<feature type="region of interest" description="Disordered" evidence="1">
    <location>
        <begin position="1"/>
        <end position="21"/>
    </location>
</feature>
<evidence type="ECO:0000313" key="3">
    <source>
        <dbReference type="Proteomes" id="UP000004459"/>
    </source>
</evidence>
<dbReference type="Proteomes" id="UP000004459">
    <property type="component" value="Unassembled WGS sequence"/>
</dbReference>
<sequence length="42" mass="4836">MSAPSYLDKREKSSTPLANRPLFDYNITDYMPVADETDRKKA</sequence>
<dbReference type="AlphaFoldDB" id="G9YR94"/>
<gene>
    <name evidence="2" type="ORF">HMPREF0372_02039</name>
</gene>
<accession>G9YR94</accession>
<reference evidence="2 3" key="1">
    <citation type="submission" date="2011-08" db="EMBL/GenBank/DDBJ databases">
        <authorList>
            <person name="Weinstock G."/>
            <person name="Sodergren E."/>
            <person name="Clifton S."/>
            <person name="Fulton L."/>
            <person name="Fulton B."/>
            <person name="Courtney L."/>
            <person name="Fronick C."/>
            <person name="Harrison M."/>
            <person name="Strong C."/>
            <person name="Farmer C."/>
            <person name="Delahaunty K."/>
            <person name="Markovic C."/>
            <person name="Hall O."/>
            <person name="Minx P."/>
            <person name="Tomlinson C."/>
            <person name="Mitreva M."/>
            <person name="Hou S."/>
            <person name="Chen J."/>
            <person name="Wollam A."/>
            <person name="Pepin K.H."/>
            <person name="Johnson M."/>
            <person name="Bhonagiri V."/>
            <person name="Zhang X."/>
            <person name="Suruliraj S."/>
            <person name="Warren W."/>
            <person name="Chinwalla A."/>
            <person name="Mardis E.R."/>
            <person name="Wilson R.K."/>
        </authorList>
    </citation>
    <scope>NUCLEOTIDE SEQUENCE [LARGE SCALE GENOMIC DNA]</scope>
    <source>
        <strain evidence="2 3">ATCC 29863</strain>
    </source>
</reference>
<organism evidence="2 3">
    <name type="scientific">Flavonifractor plautii ATCC 29863</name>
    <dbReference type="NCBI Taxonomy" id="411475"/>
    <lineage>
        <taxon>Bacteria</taxon>
        <taxon>Bacillati</taxon>
        <taxon>Bacillota</taxon>
        <taxon>Clostridia</taxon>
        <taxon>Eubacteriales</taxon>
        <taxon>Oscillospiraceae</taxon>
        <taxon>Flavonifractor</taxon>
    </lineage>
</organism>
<proteinExistence type="predicted"/>
<dbReference type="HOGENOM" id="CLU_3249779_0_0_9"/>